<gene>
    <name evidence="1" type="ORF">S12H4_25390</name>
</gene>
<accession>X1R051</accession>
<proteinExistence type="predicted"/>
<organism evidence="1">
    <name type="scientific">marine sediment metagenome</name>
    <dbReference type="NCBI Taxonomy" id="412755"/>
    <lineage>
        <taxon>unclassified sequences</taxon>
        <taxon>metagenomes</taxon>
        <taxon>ecological metagenomes</taxon>
    </lineage>
</organism>
<dbReference type="EMBL" id="BARW01014214">
    <property type="protein sequence ID" value="GAI73923.1"/>
    <property type="molecule type" value="Genomic_DNA"/>
</dbReference>
<name>X1R051_9ZZZZ</name>
<protein>
    <submittedName>
        <fullName evidence="1">Uncharacterized protein</fullName>
    </submittedName>
</protein>
<evidence type="ECO:0000313" key="1">
    <source>
        <dbReference type="EMBL" id="GAI73923.1"/>
    </source>
</evidence>
<feature type="non-terminal residue" evidence="1">
    <location>
        <position position="1"/>
    </location>
</feature>
<sequence>DCYGPDRTGCPVEDGSERKAGRIRPELSLRGCDLSGVVQVLEDLIDSPCRDVKVINFKERSLQGRGGVS</sequence>
<feature type="non-terminal residue" evidence="1">
    <location>
        <position position="69"/>
    </location>
</feature>
<dbReference type="AlphaFoldDB" id="X1R051"/>
<reference evidence="1" key="1">
    <citation type="journal article" date="2014" name="Front. Microbiol.">
        <title>High frequency of phylogenetically diverse reductive dehalogenase-homologous genes in deep subseafloor sedimentary metagenomes.</title>
        <authorList>
            <person name="Kawai M."/>
            <person name="Futagami T."/>
            <person name="Toyoda A."/>
            <person name="Takaki Y."/>
            <person name="Nishi S."/>
            <person name="Hori S."/>
            <person name="Arai W."/>
            <person name="Tsubouchi T."/>
            <person name="Morono Y."/>
            <person name="Uchiyama I."/>
            <person name="Ito T."/>
            <person name="Fujiyama A."/>
            <person name="Inagaki F."/>
            <person name="Takami H."/>
        </authorList>
    </citation>
    <scope>NUCLEOTIDE SEQUENCE</scope>
    <source>
        <strain evidence="1">Expedition CK06-06</strain>
    </source>
</reference>
<comment type="caution">
    <text evidence="1">The sequence shown here is derived from an EMBL/GenBank/DDBJ whole genome shotgun (WGS) entry which is preliminary data.</text>
</comment>